<dbReference type="Proteomes" id="UP000460561">
    <property type="component" value="Unassembled WGS sequence"/>
</dbReference>
<keyword evidence="3" id="KW-1185">Reference proteome</keyword>
<accession>A0A845ADU7</accession>
<proteinExistence type="predicted"/>
<dbReference type="OrthoDB" id="6637879at2"/>
<evidence type="ECO:0000259" key="1">
    <source>
        <dbReference type="Pfam" id="PF19994"/>
    </source>
</evidence>
<evidence type="ECO:0000313" key="3">
    <source>
        <dbReference type="Proteomes" id="UP000460561"/>
    </source>
</evidence>
<evidence type="ECO:0000313" key="2">
    <source>
        <dbReference type="EMBL" id="MXP27151.1"/>
    </source>
</evidence>
<gene>
    <name evidence="2" type="ORF">GRI39_14045</name>
</gene>
<protein>
    <recommendedName>
        <fullName evidence="1">GTPase-associated system helical domain-containing protein</fullName>
    </recommendedName>
</protein>
<dbReference type="RefSeq" id="WP_160740368.1">
    <property type="nucleotide sequence ID" value="NZ_WTYQ01000007.1"/>
</dbReference>
<name>A0A845ADU7_9SPHN</name>
<reference evidence="2 3" key="1">
    <citation type="submission" date="2019-12" db="EMBL/GenBank/DDBJ databases">
        <title>Genomic-based taxomic classification of the family Erythrobacteraceae.</title>
        <authorList>
            <person name="Xu L."/>
        </authorList>
    </citation>
    <scope>NUCLEOTIDE SEQUENCE [LARGE SCALE GENOMIC DNA]</scope>
    <source>
        <strain evidence="2 3">DSM 18604</strain>
    </source>
</reference>
<organism evidence="2 3">
    <name type="scientific">Altericroceibacterium indicum</name>
    <dbReference type="NCBI Taxonomy" id="374177"/>
    <lineage>
        <taxon>Bacteria</taxon>
        <taxon>Pseudomonadati</taxon>
        <taxon>Pseudomonadota</taxon>
        <taxon>Alphaproteobacteria</taxon>
        <taxon>Sphingomonadales</taxon>
        <taxon>Erythrobacteraceae</taxon>
        <taxon>Altericroceibacterium</taxon>
    </lineage>
</organism>
<dbReference type="AlphaFoldDB" id="A0A845ADU7"/>
<dbReference type="EMBL" id="WTYQ01000007">
    <property type="protein sequence ID" value="MXP27151.1"/>
    <property type="molecule type" value="Genomic_DNA"/>
</dbReference>
<feature type="domain" description="GTPase-associated system helical" evidence="1">
    <location>
        <begin position="131"/>
        <end position="332"/>
    </location>
</feature>
<comment type="caution">
    <text evidence="2">The sequence shown here is derived from an EMBL/GenBank/DDBJ whole genome shotgun (WGS) entry which is preliminary data.</text>
</comment>
<sequence length="342" mass="36956">MSRMAKYAQIIWPQPTDDDVLARNHAVETLTTSLSKLTTREAVEAAAAIAASFGGAELGTNLSQEAEKAISDRSAAFVLNGNEQQAVICLAVAARVLVQEATIDGNGWSPADALAASLWSALTFQDQHEHPKMEELRKDLIEACRARVRHVAHTARQRQEVPDVGTLTIPENDAAGSRANSAYRKATAPVIKALKENQDLDREELDFLWWVLGEYSGLLAGSLSDRKPYCRAIASGLEGATLLRRLPGDGFRHAVLRRVDVTERVSLKALVEALGAEREELGKSLEGQWAVQLPAVFPLVATLASSEIASTCALELDARDWGARALLEASIIAMERRTAGAA</sequence>
<dbReference type="InterPro" id="IPR045523">
    <property type="entry name" value="GASH"/>
</dbReference>
<dbReference type="Pfam" id="PF19994">
    <property type="entry name" value="GASH"/>
    <property type="match status" value="1"/>
</dbReference>